<name>R4M6E6_MYCTX</name>
<organism evidence="4 5">
    <name type="scientific">Mycobacterium tuberculosis CAS/NITR204</name>
    <dbReference type="NCBI Taxonomy" id="1310114"/>
    <lineage>
        <taxon>Bacteria</taxon>
        <taxon>Bacillati</taxon>
        <taxon>Actinomycetota</taxon>
        <taxon>Actinomycetes</taxon>
        <taxon>Mycobacteriales</taxon>
        <taxon>Mycobacteriaceae</taxon>
        <taxon>Mycobacterium</taxon>
        <taxon>Mycobacterium tuberculosis complex</taxon>
    </lineage>
</organism>
<dbReference type="Pfam" id="PF12484">
    <property type="entry name" value="PPE-SVP"/>
    <property type="match status" value="1"/>
</dbReference>
<dbReference type="PATRIC" id="fig|1310114.3.peg.2638"/>
<dbReference type="HOGENOM" id="CLU_1155430_0_0_11"/>
<feature type="chain" id="PRO_5004369115" evidence="2">
    <location>
        <begin position="19"/>
        <end position="240"/>
    </location>
</feature>
<feature type="region of interest" description="Disordered" evidence="1">
    <location>
        <begin position="217"/>
        <end position="240"/>
    </location>
</feature>
<dbReference type="KEGG" id="mtuc:J113_12555"/>
<protein>
    <submittedName>
        <fullName evidence="4">PPE family protein</fullName>
    </submittedName>
</protein>
<dbReference type="AlphaFoldDB" id="R4M6E6"/>
<feature type="signal peptide" evidence="2">
    <location>
        <begin position="1"/>
        <end position="18"/>
    </location>
</feature>
<keyword evidence="2" id="KW-0732">Signal</keyword>
<dbReference type="InterPro" id="IPR022171">
    <property type="entry name" value="PPE_C"/>
</dbReference>
<reference evidence="4 5" key="1">
    <citation type="journal article" date="2013" name="Genome Announc.">
        <title>Whole-Genome Sequences of Four Clinical Isolates of Mycobacterium tuberculosis from Tamil Nadu, South India.</title>
        <authorList>
            <person name="Narayanan S."/>
            <person name="Deshpande U."/>
        </authorList>
    </citation>
    <scope>NUCLEOTIDE SEQUENCE [LARGE SCALE GENOMIC DNA]</scope>
    <source>
        <strain evidence="4 5">CAS/NITR204</strain>
    </source>
</reference>
<dbReference type="BioCyc" id="MTUB1310114:G13A2-1820-MONOMER"/>
<evidence type="ECO:0000313" key="4">
    <source>
        <dbReference type="EMBL" id="AGL27254.1"/>
    </source>
</evidence>
<feature type="domain" description="PPE family C-terminal" evidence="3">
    <location>
        <begin position="108"/>
        <end position="170"/>
    </location>
</feature>
<gene>
    <name evidence="4" type="ORF">J113_12555</name>
</gene>
<evidence type="ECO:0000313" key="5">
    <source>
        <dbReference type="Proteomes" id="UP000013548"/>
    </source>
</evidence>
<sequence length="240" mass="24025">MISLLPSTLQSLATTATATSASAGWDTVLQSITTILANLTGPYSIIGLGAIPGGWWLTFGQILGLAQNAPGVAALLGPKAAAGALSPLAPLRGGYIGDITPLGGGATGGIARAIYVGSLSVPQGWAEAAPVMRAVASVLPGTGAAPALAAEAPGALFGEMALSSLADARWQEPRCALVPELLASQAVPSPKTSPARPPSSSYPRTDRTFEMALELGVSPHRRGEKDGVIATVAGGWRPAS</sequence>
<dbReference type="Proteomes" id="UP000013548">
    <property type="component" value="Chromosome"/>
</dbReference>
<proteinExistence type="predicted"/>
<evidence type="ECO:0000256" key="2">
    <source>
        <dbReference type="SAM" id="SignalP"/>
    </source>
</evidence>
<accession>R4M6E6</accession>
<evidence type="ECO:0000259" key="3">
    <source>
        <dbReference type="Pfam" id="PF12484"/>
    </source>
</evidence>
<evidence type="ECO:0000256" key="1">
    <source>
        <dbReference type="SAM" id="MobiDB-lite"/>
    </source>
</evidence>
<dbReference type="EMBL" id="CP005386">
    <property type="protein sequence ID" value="AGL27254.1"/>
    <property type="molecule type" value="Genomic_DNA"/>
</dbReference>